<dbReference type="AlphaFoldDB" id="A0A4Q0VSY2"/>
<evidence type="ECO:0000313" key="2">
    <source>
        <dbReference type="Proteomes" id="UP000290649"/>
    </source>
</evidence>
<proteinExistence type="predicted"/>
<organism evidence="1 2">
    <name type="scientific">Anaerobacillus alkaliphilus</name>
    <dbReference type="NCBI Taxonomy" id="1548597"/>
    <lineage>
        <taxon>Bacteria</taxon>
        <taxon>Bacillati</taxon>
        <taxon>Bacillota</taxon>
        <taxon>Bacilli</taxon>
        <taxon>Bacillales</taxon>
        <taxon>Bacillaceae</taxon>
        <taxon>Anaerobacillus</taxon>
    </lineage>
</organism>
<sequence length="152" mass="18248">MKQGASKIIFFVLAIVIVLLLFLVGKTLFGPSQSDIVKSFYKYEQKMDFTHSYDLFHPLMQDKFSREWYFRQRYHVFFEHFEVDTFQFTVGKGKKLSEWQMSEDSLLLENVYMFTVTKSYNSKRYGNFSLIQDVFVAKDDETGKWKVLWSYK</sequence>
<dbReference type="RefSeq" id="WP_129077964.1">
    <property type="nucleotide sequence ID" value="NZ_QOUX01000032.1"/>
</dbReference>
<name>A0A4Q0VSY2_9BACI</name>
<protein>
    <recommendedName>
        <fullName evidence="3">DUF4829 domain-containing protein</fullName>
    </recommendedName>
</protein>
<evidence type="ECO:0008006" key="3">
    <source>
        <dbReference type="Google" id="ProtNLM"/>
    </source>
</evidence>
<reference evidence="1 2" key="1">
    <citation type="journal article" date="2019" name="Int. J. Syst. Evol. Microbiol.">
        <title>Anaerobacillus alkaliphilus sp. nov., a novel alkaliphilic and moderately halophilic bacterium.</title>
        <authorList>
            <person name="Borsodi A.K."/>
            <person name="Aszalos J.M."/>
            <person name="Bihari P."/>
            <person name="Nagy I."/>
            <person name="Schumann P."/>
            <person name="Sproer C."/>
            <person name="Kovacs A.L."/>
            <person name="Boka K."/>
            <person name="Dobosy P."/>
            <person name="Ovari M."/>
            <person name="Szili-Kovacs T."/>
            <person name="Toth E."/>
        </authorList>
    </citation>
    <scope>NUCLEOTIDE SEQUENCE [LARGE SCALE GENOMIC DNA]</scope>
    <source>
        <strain evidence="1 2">B16-10</strain>
    </source>
</reference>
<dbReference type="EMBL" id="QOUX01000032">
    <property type="protein sequence ID" value="RXJ01662.1"/>
    <property type="molecule type" value="Genomic_DNA"/>
</dbReference>
<dbReference type="OrthoDB" id="2720594at2"/>
<comment type="caution">
    <text evidence="1">The sequence shown here is derived from an EMBL/GenBank/DDBJ whole genome shotgun (WGS) entry which is preliminary data.</text>
</comment>
<gene>
    <name evidence="1" type="ORF">DS745_09275</name>
</gene>
<evidence type="ECO:0000313" key="1">
    <source>
        <dbReference type="EMBL" id="RXJ01662.1"/>
    </source>
</evidence>
<keyword evidence="2" id="KW-1185">Reference proteome</keyword>
<accession>A0A4Q0VSY2</accession>
<dbReference type="Proteomes" id="UP000290649">
    <property type="component" value="Unassembled WGS sequence"/>
</dbReference>